<sequence>MDFDSCIRELCETCYPMCQSHPINPTPQSGHKKLKRVSMQEKRNIDMKCENTQSAALVHCNCNYPGNTKLDNVQEKNSFLEYNRLTLNQSKSGGFGDTRNTVRSFLSEEKPEQKYSCRQNKFHGDNFSNLEEKVNFLFELFNENQDKLTGDDLVEQNHIKIPGVSLRDIWQLFNLNKRMSAAEENIEKLTLTVQEMLKKKENAGHVVGDSEDSSIWNSLDSSYENTPNNKMAVLKNRNDLLINLIKTFLKIGSVDEIYSKLALMPKEEESIDSKAKDAPEDEALILNQAEILSTLKSLREQIEGINTSKVKEFAPGESLSSCPERRSKLEVISEQAEYNLKDNFDKDVNTNTEQDSGKFQYGLVEYKGGDGGNGNFDLKRTTSRILTQQESMLRSSFPATFRNLDSTEKINGRNTSDETIVSEGRSKCDSSPQTESPRSGNSSTRIPNTDRRDSVKYSKLSDFKEAFKNSLKVSGSSISSRHIPRLTEKIEHERNRLPRKITTRTSCTSSLKSPIKCSRPSYYSPDLSATRRQDKEATGEILRPVTAPNSAVKSMVAIDLRKLSTKNILKSSHESERTKKELYNNGTNNSKNVKSLNKNLLNKKFLVQTS</sequence>
<evidence type="ECO:0000313" key="4">
    <source>
        <dbReference type="Proteomes" id="UP001359485"/>
    </source>
</evidence>
<feature type="compositionally biased region" description="Polar residues" evidence="2">
    <location>
        <begin position="429"/>
        <end position="447"/>
    </location>
</feature>
<reference evidence="3 4" key="1">
    <citation type="submission" date="2023-09" db="EMBL/GenBank/DDBJ databases">
        <title>Genomes of two closely related lineages of the louse Polyplax serrata with different host specificities.</title>
        <authorList>
            <person name="Martinu J."/>
            <person name="Tarabai H."/>
            <person name="Stefka J."/>
            <person name="Hypsa V."/>
        </authorList>
    </citation>
    <scope>NUCLEOTIDE SEQUENCE [LARGE SCALE GENOMIC DNA]</scope>
    <source>
        <strain evidence="3">98ZLc_SE</strain>
    </source>
</reference>
<gene>
    <name evidence="3" type="ORF">RUM44_010699</name>
</gene>
<dbReference type="EMBL" id="JAWJWF010000046">
    <property type="protein sequence ID" value="KAK6623843.1"/>
    <property type="molecule type" value="Genomic_DNA"/>
</dbReference>
<proteinExistence type="predicted"/>
<comment type="caution">
    <text evidence="3">The sequence shown here is derived from an EMBL/GenBank/DDBJ whole genome shotgun (WGS) entry which is preliminary data.</text>
</comment>
<feature type="region of interest" description="Disordered" evidence="2">
    <location>
        <begin position="404"/>
        <end position="455"/>
    </location>
</feature>
<organism evidence="3 4">
    <name type="scientific">Polyplax serrata</name>
    <name type="common">Common mouse louse</name>
    <dbReference type="NCBI Taxonomy" id="468196"/>
    <lineage>
        <taxon>Eukaryota</taxon>
        <taxon>Metazoa</taxon>
        <taxon>Ecdysozoa</taxon>
        <taxon>Arthropoda</taxon>
        <taxon>Hexapoda</taxon>
        <taxon>Insecta</taxon>
        <taxon>Pterygota</taxon>
        <taxon>Neoptera</taxon>
        <taxon>Paraneoptera</taxon>
        <taxon>Psocodea</taxon>
        <taxon>Troctomorpha</taxon>
        <taxon>Phthiraptera</taxon>
        <taxon>Anoplura</taxon>
        <taxon>Polyplacidae</taxon>
        <taxon>Polyplax</taxon>
    </lineage>
</organism>
<evidence type="ECO:0000256" key="1">
    <source>
        <dbReference type="SAM" id="Coils"/>
    </source>
</evidence>
<evidence type="ECO:0000313" key="3">
    <source>
        <dbReference type="EMBL" id="KAK6623843.1"/>
    </source>
</evidence>
<feature type="compositionally biased region" description="Basic and acidic residues" evidence="2">
    <location>
        <begin position="571"/>
        <end position="582"/>
    </location>
</feature>
<name>A0ABR1AMX9_POLSC</name>
<keyword evidence="1" id="KW-0175">Coiled coil</keyword>
<dbReference type="Proteomes" id="UP001359485">
    <property type="component" value="Unassembled WGS sequence"/>
</dbReference>
<feature type="coiled-coil region" evidence="1">
    <location>
        <begin position="172"/>
        <end position="199"/>
    </location>
</feature>
<protein>
    <submittedName>
        <fullName evidence="3">Uncharacterized protein</fullName>
    </submittedName>
</protein>
<keyword evidence="4" id="KW-1185">Reference proteome</keyword>
<feature type="region of interest" description="Disordered" evidence="2">
    <location>
        <begin position="569"/>
        <end position="594"/>
    </location>
</feature>
<evidence type="ECO:0000256" key="2">
    <source>
        <dbReference type="SAM" id="MobiDB-lite"/>
    </source>
</evidence>
<accession>A0ABR1AMX9</accession>